<dbReference type="OMA" id="FAHLIRS"/>
<accession>A0AA38FV46</accession>
<protein>
    <submittedName>
        <fullName evidence="1">Uncharacterized protein</fullName>
    </submittedName>
</protein>
<comment type="caution">
    <text evidence="1">The sequence shown here is derived from an EMBL/GenBank/DDBJ whole genome shotgun (WGS) entry which is preliminary data.</text>
</comment>
<dbReference type="Gene3D" id="1.10.10.2120">
    <property type="match status" value="1"/>
</dbReference>
<dbReference type="EMBL" id="JAHRHJ020000006">
    <property type="protein sequence ID" value="KAH9310380.1"/>
    <property type="molecule type" value="Genomic_DNA"/>
</dbReference>
<dbReference type="AlphaFoldDB" id="A0AA38FV46"/>
<evidence type="ECO:0000313" key="1">
    <source>
        <dbReference type="EMBL" id="KAH9310380.1"/>
    </source>
</evidence>
<sequence length="92" mass="10464">MDDMNGEWLPLIEIGPCDSYQMGLLIGQRFAHLIRSRVSKDKILQEEMLPFAMSNDGHSLIEALSTTNRNKYPKYWDELFGTAEGSGVPFLQ</sequence>
<dbReference type="Proteomes" id="UP000824469">
    <property type="component" value="Unassembled WGS sequence"/>
</dbReference>
<reference evidence="1 2" key="1">
    <citation type="journal article" date="2021" name="Nat. Plants">
        <title>The Taxus genome provides insights into paclitaxel biosynthesis.</title>
        <authorList>
            <person name="Xiong X."/>
            <person name="Gou J."/>
            <person name="Liao Q."/>
            <person name="Li Y."/>
            <person name="Zhou Q."/>
            <person name="Bi G."/>
            <person name="Li C."/>
            <person name="Du R."/>
            <person name="Wang X."/>
            <person name="Sun T."/>
            <person name="Guo L."/>
            <person name="Liang H."/>
            <person name="Lu P."/>
            <person name="Wu Y."/>
            <person name="Zhang Z."/>
            <person name="Ro D.K."/>
            <person name="Shang Y."/>
            <person name="Huang S."/>
            <person name="Yan J."/>
        </authorList>
    </citation>
    <scope>NUCLEOTIDE SEQUENCE [LARGE SCALE GENOMIC DNA]</scope>
    <source>
        <strain evidence="1">Ta-2019</strain>
    </source>
</reference>
<dbReference type="InterPro" id="IPR047801">
    <property type="entry name" value="Peptidase_C45"/>
</dbReference>
<dbReference type="PANTHER" id="PTHR34180:SF1">
    <property type="entry name" value="BETA-ALANYL-DOPAMINE_CARCININE HYDROLASE"/>
    <property type="match status" value="1"/>
</dbReference>
<evidence type="ECO:0000313" key="2">
    <source>
        <dbReference type="Proteomes" id="UP000824469"/>
    </source>
</evidence>
<organism evidence="1 2">
    <name type="scientific">Taxus chinensis</name>
    <name type="common">Chinese yew</name>
    <name type="synonym">Taxus wallichiana var. chinensis</name>
    <dbReference type="NCBI Taxonomy" id="29808"/>
    <lineage>
        <taxon>Eukaryota</taxon>
        <taxon>Viridiplantae</taxon>
        <taxon>Streptophyta</taxon>
        <taxon>Embryophyta</taxon>
        <taxon>Tracheophyta</taxon>
        <taxon>Spermatophyta</taxon>
        <taxon>Pinopsida</taxon>
        <taxon>Pinidae</taxon>
        <taxon>Conifers II</taxon>
        <taxon>Cupressales</taxon>
        <taxon>Taxaceae</taxon>
        <taxon>Taxus</taxon>
    </lineage>
</organism>
<dbReference type="PANTHER" id="PTHR34180">
    <property type="entry name" value="PEPTIDASE C45"/>
    <property type="match status" value="1"/>
</dbReference>
<feature type="non-terminal residue" evidence="1">
    <location>
        <position position="92"/>
    </location>
</feature>
<proteinExistence type="predicted"/>
<keyword evidence="2" id="KW-1185">Reference proteome</keyword>
<gene>
    <name evidence="1" type="ORF">KI387_025415</name>
</gene>
<name>A0AA38FV46_TAXCH</name>